<dbReference type="OrthoDB" id="4747772at2"/>
<dbReference type="Pfam" id="PF06013">
    <property type="entry name" value="WXG100"/>
    <property type="match status" value="1"/>
</dbReference>
<dbReference type="PATRIC" id="fig|29311.18.peg.1274"/>
<evidence type="ECO:0000313" key="1">
    <source>
        <dbReference type="EMBL" id="KLO35531.1"/>
    </source>
</evidence>
<accession>A0A0I9U0H7</accession>
<dbReference type="SUPFAM" id="SSF140453">
    <property type="entry name" value="EsxAB dimer-like"/>
    <property type="match status" value="1"/>
</dbReference>
<gene>
    <name evidence="1" type="ORF">ABH38_15715</name>
</gene>
<proteinExistence type="predicted"/>
<reference evidence="1 2" key="1">
    <citation type="submission" date="2015-05" db="EMBL/GenBank/DDBJ databases">
        <title>Genome sequence of Mycobacterium haemophilum.</title>
        <authorList>
            <person name="Greninger A.L."/>
            <person name="Cunningham G."/>
            <person name="Miller S."/>
        </authorList>
    </citation>
    <scope>NUCLEOTIDE SEQUENCE [LARGE SCALE GENOMIC DNA]</scope>
    <source>
        <strain evidence="2">UC1</strain>
    </source>
</reference>
<dbReference type="EMBL" id="LDPR01000014">
    <property type="protein sequence ID" value="KLO35531.1"/>
    <property type="molecule type" value="Genomic_DNA"/>
</dbReference>
<evidence type="ECO:0000313" key="2">
    <source>
        <dbReference type="Proteomes" id="UP000036334"/>
    </source>
</evidence>
<dbReference type="InterPro" id="IPR036689">
    <property type="entry name" value="ESAT-6-like_sf"/>
</dbReference>
<dbReference type="STRING" id="1202450.B586_02660"/>
<keyword evidence="2" id="KW-1185">Reference proteome</keyword>
<dbReference type="Gene3D" id="1.10.287.1060">
    <property type="entry name" value="ESAT-6-like"/>
    <property type="match status" value="1"/>
</dbReference>
<dbReference type="AlphaFoldDB" id="A0A0I9U0H7"/>
<dbReference type="Proteomes" id="UP000036334">
    <property type="component" value="Unassembled WGS sequence"/>
</dbReference>
<dbReference type="InterPro" id="IPR010310">
    <property type="entry name" value="T7SS_ESAT-6-like"/>
</dbReference>
<comment type="caution">
    <text evidence="1">The sequence shown here is derived from an EMBL/GenBank/DDBJ whole genome shotgun (WGS) entry which is preliminary data.</text>
</comment>
<protein>
    <recommendedName>
        <fullName evidence="3">Type VII secretion protein EsxD</fullName>
    </recommendedName>
</protein>
<evidence type="ECO:0008006" key="3">
    <source>
        <dbReference type="Google" id="ProtNLM"/>
    </source>
</evidence>
<dbReference type="RefSeq" id="WP_047315644.1">
    <property type="nucleotide sequence ID" value="NZ_LDPQ01000015.1"/>
</dbReference>
<sequence length="110" mass="11524">MSDSGTTVVSPELMRTSQQHIESALQTATAIANEYLSSHEDIVNVVSWSGKAGTTSLATAGQIEHDLQQIIAGGQRLAHGLGRASLLMEQHEDDAAHGIAGLFDSGNQAL</sequence>
<name>A0A0I9U0H7_9MYCO</name>
<organism evidence="1 2">
    <name type="scientific">Mycobacterium haemophilum</name>
    <dbReference type="NCBI Taxonomy" id="29311"/>
    <lineage>
        <taxon>Bacteria</taxon>
        <taxon>Bacillati</taxon>
        <taxon>Actinomycetota</taxon>
        <taxon>Actinomycetes</taxon>
        <taxon>Mycobacteriales</taxon>
        <taxon>Mycobacteriaceae</taxon>
        <taxon>Mycobacterium</taxon>
    </lineage>
</organism>